<keyword evidence="8" id="KW-0732">Signal</keyword>
<evidence type="ECO:0000256" key="7">
    <source>
        <dbReference type="ARBA" id="ARBA00023136"/>
    </source>
</evidence>
<evidence type="ECO:0000256" key="1">
    <source>
        <dbReference type="ARBA" id="ARBA00004606"/>
    </source>
</evidence>
<evidence type="ECO:0000256" key="3">
    <source>
        <dbReference type="ARBA" id="ARBA00022679"/>
    </source>
</evidence>
<evidence type="ECO:0000313" key="11">
    <source>
        <dbReference type="Proteomes" id="UP001516023"/>
    </source>
</evidence>
<evidence type="ECO:0000256" key="8">
    <source>
        <dbReference type="SAM" id="SignalP"/>
    </source>
</evidence>
<dbReference type="EMBL" id="JABMIG020000072">
    <property type="protein sequence ID" value="KAL3795360.1"/>
    <property type="molecule type" value="Genomic_DNA"/>
</dbReference>
<evidence type="ECO:0000256" key="4">
    <source>
        <dbReference type="ARBA" id="ARBA00022692"/>
    </source>
</evidence>
<feature type="chain" id="PRO_5044786262" description="Fringe-like glycosyltransferase domain-containing protein" evidence="8">
    <location>
        <begin position="25"/>
        <end position="401"/>
    </location>
</feature>
<evidence type="ECO:0000259" key="9">
    <source>
        <dbReference type="Pfam" id="PF02434"/>
    </source>
</evidence>
<keyword evidence="5" id="KW-0735">Signal-anchor</keyword>
<organism evidence="10 11">
    <name type="scientific">Cyclotella cryptica</name>
    <dbReference type="NCBI Taxonomy" id="29204"/>
    <lineage>
        <taxon>Eukaryota</taxon>
        <taxon>Sar</taxon>
        <taxon>Stramenopiles</taxon>
        <taxon>Ochrophyta</taxon>
        <taxon>Bacillariophyta</taxon>
        <taxon>Coscinodiscophyceae</taxon>
        <taxon>Thalassiosirophycidae</taxon>
        <taxon>Stephanodiscales</taxon>
        <taxon>Stephanodiscaceae</taxon>
        <taxon>Cyclotella</taxon>
    </lineage>
</organism>
<dbReference type="GO" id="GO:0016757">
    <property type="term" value="F:glycosyltransferase activity"/>
    <property type="evidence" value="ECO:0007669"/>
    <property type="project" value="UniProtKB-KW"/>
</dbReference>
<evidence type="ECO:0000256" key="2">
    <source>
        <dbReference type="ARBA" id="ARBA00022676"/>
    </source>
</evidence>
<name>A0ABD3QB33_9STRA</name>
<dbReference type="InterPro" id="IPR003378">
    <property type="entry name" value="Fringe-like_glycosylTrfase"/>
</dbReference>
<dbReference type="Pfam" id="PF02434">
    <property type="entry name" value="Fringe"/>
    <property type="match status" value="1"/>
</dbReference>
<keyword evidence="2" id="KW-0328">Glycosyltransferase</keyword>
<keyword evidence="3" id="KW-0808">Transferase</keyword>
<dbReference type="GO" id="GO:0016020">
    <property type="term" value="C:membrane"/>
    <property type="evidence" value="ECO:0007669"/>
    <property type="project" value="UniProtKB-SubCell"/>
</dbReference>
<keyword evidence="6" id="KW-1133">Transmembrane helix</keyword>
<dbReference type="Proteomes" id="UP001516023">
    <property type="component" value="Unassembled WGS sequence"/>
</dbReference>
<reference evidence="10 11" key="1">
    <citation type="journal article" date="2020" name="G3 (Bethesda)">
        <title>Improved Reference Genome for Cyclotella cryptica CCMP332, a Model for Cell Wall Morphogenesis, Salinity Adaptation, and Lipid Production in Diatoms (Bacillariophyta).</title>
        <authorList>
            <person name="Roberts W.R."/>
            <person name="Downey K.M."/>
            <person name="Ruck E.C."/>
            <person name="Traller J.C."/>
            <person name="Alverson A.J."/>
        </authorList>
    </citation>
    <scope>NUCLEOTIDE SEQUENCE [LARGE SCALE GENOMIC DNA]</scope>
    <source>
        <strain evidence="10 11">CCMP332</strain>
    </source>
</reference>
<accession>A0ABD3QB33</accession>
<feature type="signal peptide" evidence="8">
    <location>
        <begin position="1"/>
        <end position="24"/>
    </location>
</feature>
<dbReference type="AlphaFoldDB" id="A0ABD3QB33"/>
<protein>
    <recommendedName>
        <fullName evidence="9">Fringe-like glycosyltransferase domain-containing protein</fullName>
    </recommendedName>
</protein>
<gene>
    <name evidence="10" type="ORF">HJC23_009533</name>
</gene>
<keyword evidence="11" id="KW-1185">Reference proteome</keyword>
<sequence>MKITKRRLSLWILAIAIFTLSIQNFNISSQPDHPTSAGIPPQSSFASLGDLKQLCNSGQLTYNQENSTSNHVEPGSIAKAILPRDLYPNIYQSCYFLPTTTEQMQRHTRLLQYYPNSFLVISSLAEEEPIRMDLENRRIYIRGRDHYKLLWVKTNSLWNYVSSQTSINNSSSFFSGCQWFFKVDTDSFLNLHMIEQFLAQYSTDEEQYIGWFAGVGGRIHNDRTVNIAIGSFYGFTRPVMLKWQQWQEDEKFEWGSSHTGEDSQVAFFLREHGLCLSVPVKDVYNFRLMSSIWGGFERAHPVSPNIFVAECHSKIQSMADNECFAYAHKVSMEWMPILSGVMAIQVANQKRCPLFGKGVSRIVNGTVYQSVERRDNCEKNDCDPCLKDALTNDCCGWKEKR</sequence>
<keyword evidence="7" id="KW-0472">Membrane</keyword>
<evidence type="ECO:0000256" key="6">
    <source>
        <dbReference type="ARBA" id="ARBA00022989"/>
    </source>
</evidence>
<evidence type="ECO:0000313" key="10">
    <source>
        <dbReference type="EMBL" id="KAL3795360.1"/>
    </source>
</evidence>
<dbReference type="Gene3D" id="3.90.550.50">
    <property type="match status" value="1"/>
</dbReference>
<evidence type="ECO:0000256" key="5">
    <source>
        <dbReference type="ARBA" id="ARBA00022968"/>
    </source>
</evidence>
<keyword evidence="4" id="KW-0812">Transmembrane</keyword>
<comment type="caution">
    <text evidence="10">The sequence shown here is derived from an EMBL/GenBank/DDBJ whole genome shotgun (WGS) entry which is preliminary data.</text>
</comment>
<proteinExistence type="predicted"/>
<comment type="subcellular location">
    <subcellularLocation>
        <location evidence="1">Membrane</location>
        <topology evidence="1">Single-pass type II membrane protein</topology>
    </subcellularLocation>
</comment>
<feature type="domain" description="Fringe-like glycosyltransferase" evidence="9">
    <location>
        <begin position="161"/>
        <end position="211"/>
    </location>
</feature>